<dbReference type="GO" id="GO:0005886">
    <property type="term" value="C:plasma membrane"/>
    <property type="evidence" value="ECO:0007669"/>
    <property type="project" value="UniProtKB-SubCell"/>
</dbReference>
<comment type="subcellular location">
    <subcellularLocation>
        <location evidence="1 7">Cell membrane</location>
        <topology evidence="1 7">Multi-pass membrane protein</topology>
    </subcellularLocation>
</comment>
<evidence type="ECO:0000256" key="5">
    <source>
        <dbReference type="ARBA" id="ARBA00022989"/>
    </source>
</evidence>
<evidence type="ECO:0000313" key="10">
    <source>
        <dbReference type="Proteomes" id="UP000732377"/>
    </source>
</evidence>
<keyword evidence="2" id="KW-0813">Transport</keyword>
<keyword evidence="3" id="KW-1003">Cell membrane</keyword>
<comment type="similarity">
    <text evidence="7">Belongs to the drug/metabolite transporter (DMT) superfamily. Small multidrug resistance (SMR) (TC 2.A.7.1) family.</text>
</comment>
<keyword evidence="5 8" id="KW-1133">Transmembrane helix</keyword>
<dbReference type="InterPro" id="IPR000390">
    <property type="entry name" value="Small_drug/metabolite_transptr"/>
</dbReference>
<evidence type="ECO:0000256" key="4">
    <source>
        <dbReference type="ARBA" id="ARBA00022692"/>
    </source>
</evidence>
<dbReference type="GO" id="GO:0022857">
    <property type="term" value="F:transmembrane transporter activity"/>
    <property type="evidence" value="ECO:0007669"/>
    <property type="project" value="InterPro"/>
</dbReference>
<feature type="transmembrane region" description="Helical" evidence="8">
    <location>
        <begin position="85"/>
        <end position="103"/>
    </location>
</feature>
<sequence>MAWLYLFVAGAMEIAWSTAMKYSEGFTRFWPSVATIVLSLTSFVLLSQAMKTLPLGTAYGVWTGIGALGSALVGIVFLGEPREPLRLLCIFLIFAGIVGLKLTSRS</sequence>
<evidence type="ECO:0000256" key="6">
    <source>
        <dbReference type="ARBA" id="ARBA00023136"/>
    </source>
</evidence>
<reference evidence="9" key="1">
    <citation type="submission" date="2017-11" db="EMBL/GenBank/DDBJ databases">
        <title>Three new genomes from thermophilic consortium.</title>
        <authorList>
            <person name="Quaggio R."/>
            <person name="Amgarten D."/>
            <person name="Setubal J.C."/>
        </authorList>
    </citation>
    <scope>NUCLEOTIDE SEQUENCE</scope>
    <source>
        <strain evidence="9">ZCTH01-B2</strain>
    </source>
</reference>
<dbReference type="FunFam" id="1.10.3730.20:FF:000001">
    <property type="entry name" value="Quaternary ammonium compound resistance transporter SugE"/>
    <property type="match status" value="1"/>
</dbReference>
<dbReference type="AlphaFoldDB" id="A0A953LIG2"/>
<dbReference type="EMBL" id="PIUK01000002">
    <property type="protein sequence ID" value="MBY6274687.1"/>
    <property type="molecule type" value="Genomic_DNA"/>
</dbReference>
<evidence type="ECO:0000313" key="9">
    <source>
        <dbReference type="EMBL" id="MBY6274687.1"/>
    </source>
</evidence>
<feature type="transmembrane region" description="Helical" evidence="8">
    <location>
        <begin position="29"/>
        <end position="47"/>
    </location>
</feature>
<gene>
    <name evidence="9" type="ORF">CWE10_00490</name>
</gene>
<name>A0A953LIG2_SYMTR</name>
<evidence type="ECO:0000256" key="2">
    <source>
        <dbReference type="ARBA" id="ARBA00022448"/>
    </source>
</evidence>
<dbReference type="OMA" id="CLWMAQK"/>
<evidence type="ECO:0000256" key="3">
    <source>
        <dbReference type="ARBA" id="ARBA00022475"/>
    </source>
</evidence>
<keyword evidence="6 8" id="KW-0472">Membrane</keyword>
<dbReference type="InterPro" id="IPR037185">
    <property type="entry name" value="EmrE-like"/>
</dbReference>
<dbReference type="Proteomes" id="UP000732377">
    <property type="component" value="Unassembled WGS sequence"/>
</dbReference>
<dbReference type="InterPro" id="IPR045324">
    <property type="entry name" value="Small_multidrug_res"/>
</dbReference>
<protein>
    <submittedName>
        <fullName evidence="9">QacE family quaternary ammonium compound efflux SMR transporter</fullName>
    </submittedName>
</protein>
<proteinExistence type="inferred from homology"/>
<evidence type="ECO:0000256" key="1">
    <source>
        <dbReference type="ARBA" id="ARBA00004651"/>
    </source>
</evidence>
<comment type="caution">
    <text evidence="9">The sequence shown here is derived from an EMBL/GenBank/DDBJ whole genome shotgun (WGS) entry which is preliminary data.</text>
</comment>
<dbReference type="Pfam" id="PF00893">
    <property type="entry name" value="Multi_Drug_Res"/>
    <property type="match status" value="1"/>
</dbReference>
<evidence type="ECO:0000256" key="7">
    <source>
        <dbReference type="RuleBase" id="RU003942"/>
    </source>
</evidence>
<dbReference type="PANTHER" id="PTHR30561">
    <property type="entry name" value="SMR FAMILY PROTON-DEPENDENT DRUG EFFLUX TRANSPORTER SUGE"/>
    <property type="match status" value="1"/>
</dbReference>
<feature type="transmembrane region" description="Helical" evidence="8">
    <location>
        <begin position="59"/>
        <end position="79"/>
    </location>
</feature>
<organism evidence="9 10">
    <name type="scientific">Symbiobacterium thermophilum</name>
    <dbReference type="NCBI Taxonomy" id="2734"/>
    <lineage>
        <taxon>Bacteria</taxon>
        <taxon>Bacillati</taxon>
        <taxon>Bacillota</taxon>
        <taxon>Clostridia</taxon>
        <taxon>Eubacteriales</taxon>
        <taxon>Symbiobacteriaceae</taxon>
        <taxon>Symbiobacterium</taxon>
    </lineage>
</organism>
<dbReference type="PANTHER" id="PTHR30561:SF0">
    <property type="entry name" value="GUANIDINIUM EXPORTER"/>
    <property type="match status" value="1"/>
</dbReference>
<dbReference type="RefSeq" id="WP_011194859.1">
    <property type="nucleotide sequence ID" value="NZ_JACSIR010000008.1"/>
</dbReference>
<evidence type="ECO:0000256" key="8">
    <source>
        <dbReference type="SAM" id="Phobius"/>
    </source>
</evidence>
<accession>A0A953LIG2</accession>
<dbReference type="Gene3D" id="1.10.3730.20">
    <property type="match status" value="1"/>
</dbReference>
<dbReference type="SUPFAM" id="SSF103481">
    <property type="entry name" value="Multidrug resistance efflux transporter EmrE"/>
    <property type="match status" value="1"/>
</dbReference>
<keyword evidence="4 7" id="KW-0812">Transmembrane</keyword>